<feature type="domain" description="PH" evidence="13">
    <location>
        <begin position="266"/>
        <end position="364"/>
    </location>
</feature>
<evidence type="ECO:0000256" key="1">
    <source>
        <dbReference type="ARBA" id="ARBA00004123"/>
    </source>
</evidence>
<evidence type="ECO:0000256" key="10">
    <source>
        <dbReference type="ARBA" id="ARBA00023306"/>
    </source>
</evidence>
<dbReference type="GO" id="GO:0001726">
    <property type="term" value="C:ruffle"/>
    <property type="evidence" value="ECO:0007669"/>
    <property type="project" value="UniProtKB-SubCell"/>
</dbReference>
<dbReference type="Pfam" id="PF16746">
    <property type="entry name" value="BAR_3"/>
    <property type="match status" value="1"/>
</dbReference>
<dbReference type="GO" id="GO:0007179">
    <property type="term" value="P:transforming growth factor beta receptor signaling pathway"/>
    <property type="evidence" value="ECO:0007669"/>
    <property type="project" value="UniProtKB-ARBA"/>
</dbReference>
<keyword evidence="9" id="KW-0966">Cell projection</keyword>
<protein>
    <submittedName>
        <fullName evidence="14">Adaptor protein, phosphotyrosine interacting with PH domain and leucine zipper 2</fullName>
    </submittedName>
</protein>
<dbReference type="Gene3D" id="1.20.1270.60">
    <property type="entry name" value="Arfaptin homology (AH) domain/BAR domain"/>
    <property type="match status" value="1"/>
</dbReference>
<dbReference type="AlphaFoldDB" id="A0A2K5SJT6"/>
<feature type="region of interest" description="Disordered" evidence="12">
    <location>
        <begin position="395"/>
        <end position="414"/>
    </location>
</feature>
<organism evidence="14 15">
    <name type="scientific">Cebus imitator</name>
    <name type="common">Panamanian white-faced capuchin</name>
    <name type="synonym">Cebus capucinus imitator</name>
    <dbReference type="NCBI Taxonomy" id="2715852"/>
    <lineage>
        <taxon>Eukaryota</taxon>
        <taxon>Metazoa</taxon>
        <taxon>Chordata</taxon>
        <taxon>Craniata</taxon>
        <taxon>Vertebrata</taxon>
        <taxon>Euteleostomi</taxon>
        <taxon>Mammalia</taxon>
        <taxon>Eutheria</taxon>
        <taxon>Euarchontoglires</taxon>
        <taxon>Primates</taxon>
        <taxon>Haplorrhini</taxon>
        <taxon>Platyrrhini</taxon>
        <taxon>Cebidae</taxon>
        <taxon>Cebinae</taxon>
        <taxon>Cebus</taxon>
    </lineage>
</organism>
<dbReference type="InterPro" id="IPR011993">
    <property type="entry name" value="PH-like_dom_sf"/>
</dbReference>
<accession>A0A2K5SJT6</accession>
<dbReference type="GO" id="GO:0005634">
    <property type="term" value="C:nucleus"/>
    <property type="evidence" value="ECO:0007669"/>
    <property type="project" value="UniProtKB-SubCell"/>
</dbReference>
<evidence type="ECO:0000256" key="6">
    <source>
        <dbReference type="ARBA" id="ARBA00022753"/>
    </source>
</evidence>
<dbReference type="InterPro" id="IPR004148">
    <property type="entry name" value="BAR_dom"/>
</dbReference>
<comment type="subcellular location">
    <subcellularLocation>
        <location evidence="4">Cell projection</location>
        <location evidence="4">Ruffle</location>
    </subcellularLocation>
    <subcellularLocation>
        <location evidence="3">Cytoplasmic vesicle</location>
        <location evidence="3">Phagosome</location>
    </subcellularLocation>
    <subcellularLocation>
        <location evidence="2">Early endosome membrane</location>
        <topology evidence="2">Peripheral membrane protein</topology>
    </subcellularLocation>
    <subcellularLocation>
        <location evidence="1">Nucleus</location>
    </subcellularLocation>
</comment>
<dbReference type="FunFam" id="2.30.29.30:FF:000067">
    <property type="entry name" value="Putative DCC-interacting protein 13-beta isoform 2"/>
    <property type="match status" value="1"/>
</dbReference>
<dbReference type="GO" id="GO:0051049">
    <property type="term" value="P:regulation of transport"/>
    <property type="evidence" value="ECO:0007669"/>
    <property type="project" value="UniProtKB-ARBA"/>
</dbReference>
<dbReference type="SUPFAM" id="SSF50729">
    <property type="entry name" value="PH domain-like"/>
    <property type="match status" value="2"/>
</dbReference>
<evidence type="ECO:0000259" key="13">
    <source>
        <dbReference type="PROSITE" id="PS50003"/>
    </source>
</evidence>
<evidence type="ECO:0000313" key="15">
    <source>
        <dbReference type="Proteomes" id="UP000233040"/>
    </source>
</evidence>
<dbReference type="GO" id="GO:0006606">
    <property type="term" value="P:protein import into nucleus"/>
    <property type="evidence" value="ECO:0007669"/>
    <property type="project" value="UniProtKB-ARBA"/>
</dbReference>
<dbReference type="GeneTree" id="ENSGT00940000158319"/>
<dbReference type="FunFam" id="1.20.1270.60:FF:000031">
    <property type="entry name" value="Putative DCC-interacting protein 13-beta isoform 2"/>
    <property type="match status" value="1"/>
</dbReference>
<dbReference type="PROSITE" id="PS50003">
    <property type="entry name" value="PH_DOMAIN"/>
    <property type="match status" value="1"/>
</dbReference>
<dbReference type="PANTHER" id="PTHR46415">
    <property type="entry name" value="ADAPTOR PROTEIN, PHOSPHOTYROSINE INTERACTION, PH DOMAIN AND LEUCINE ZIPPER-CONTAINING 2"/>
    <property type="match status" value="1"/>
</dbReference>
<dbReference type="GO" id="GO:0031901">
    <property type="term" value="C:early endosome membrane"/>
    <property type="evidence" value="ECO:0007669"/>
    <property type="project" value="UniProtKB-SubCell"/>
</dbReference>
<dbReference type="GO" id="GO:0001786">
    <property type="term" value="F:phosphatidylserine binding"/>
    <property type="evidence" value="ECO:0007669"/>
    <property type="project" value="UniProtKB-ARBA"/>
</dbReference>
<keyword evidence="11" id="KW-0968">Cytoplasmic vesicle</keyword>
<evidence type="ECO:0000313" key="14">
    <source>
        <dbReference type="Ensembl" id="ENSCCAP00000040643.1"/>
    </source>
</evidence>
<evidence type="ECO:0000256" key="5">
    <source>
        <dbReference type="ARBA" id="ARBA00022490"/>
    </source>
</evidence>
<evidence type="ECO:0000256" key="2">
    <source>
        <dbReference type="ARBA" id="ARBA00004220"/>
    </source>
</evidence>
<keyword evidence="6" id="KW-0967">Endosome</keyword>
<dbReference type="CDD" id="cd13247">
    <property type="entry name" value="BAR-PH_APPL"/>
    <property type="match status" value="1"/>
</dbReference>
<dbReference type="SUPFAM" id="SSF103657">
    <property type="entry name" value="BAR/IMD domain-like"/>
    <property type="match status" value="1"/>
</dbReference>
<evidence type="ECO:0000256" key="8">
    <source>
        <dbReference type="ARBA" id="ARBA00023242"/>
    </source>
</evidence>
<dbReference type="InterPro" id="IPR001849">
    <property type="entry name" value="PH_domain"/>
</dbReference>
<dbReference type="Proteomes" id="UP000233040">
    <property type="component" value="Unassembled WGS sequence"/>
</dbReference>
<keyword evidence="15" id="KW-1185">Reference proteome</keyword>
<evidence type="ECO:0000256" key="3">
    <source>
        <dbReference type="ARBA" id="ARBA00004262"/>
    </source>
</evidence>
<keyword evidence="10" id="KW-0131">Cell cycle</keyword>
<proteinExistence type="predicted"/>
<reference evidence="14" key="2">
    <citation type="submission" date="2025-09" db="UniProtKB">
        <authorList>
            <consortium name="Ensembl"/>
        </authorList>
    </citation>
    <scope>IDENTIFICATION</scope>
</reference>
<dbReference type="InterPro" id="IPR047236">
    <property type="entry name" value="PH_DP13A/B"/>
</dbReference>
<dbReference type="Ensembl" id="ENSCCAT00000058457.1">
    <property type="protein sequence ID" value="ENSCCAP00000040643.1"/>
    <property type="gene ID" value="ENSCCAG00000038116.1"/>
</dbReference>
<dbReference type="GO" id="GO:0045335">
    <property type="term" value="C:phagocytic vesicle"/>
    <property type="evidence" value="ECO:0007669"/>
    <property type="project" value="UniProtKB-SubCell"/>
</dbReference>
<dbReference type="InterPro" id="IPR047181">
    <property type="entry name" value="DP13A/B"/>
</dbReference>
<dbReference type="SMART" id="SM00233">
    <property type="entry name" value="PH"/>
    <property type="match status" value="1"/>
</dbReference>
<name>A0A2K5SJT6_CEBIM</name>
<reference evidence="14" key="1">
    <citation type="submission" date="2025-08" db="UniProtKB">
        <authorList>
            <consortium name="Ensembl"/>
        </authorList>
    </citation>
    <scope>IDENTIFICATION</scope>
</reference>
<dbReference type="InterPro" id="IPR027267">
    <property type="entry name" value="AH/BAR_dom_sf"/>
</dbReference>
<dbReference type="InterPro" id="IPR047239">
    <property type="entry name" value="BAR_APPL2"/>
</dbReference>
<sequence length="637" mass="71848">SLYFLDPTRSLLSVFEEDAGTLTDYTNQLLQAMQRVYGAQNEMCLATQQLSKQLLGYEKQNFALGKGDEEVISTLHYFSKVVDELNVLHTELAKQLADTMVLPIIQFREKDLTEVSTLKDLFGLASNEHDLSMAKYSRLPKKKENEKVKTEVGKEVAAARRKQHLSSLQYYCALNALQYRKRMAMMEPMIGFAHGQINFFKKGAEMFSKRMDSFLSSVADMVQSIQVELEAEAEKMRMSQQELLSVDESVYTPDSDVAEPQINRNLIQKAGYLNLRNKTGLVTTTWERLYFFTQGGNLMCQPRGAVAGGLIQDLDNCSVMAVDCEDRRYCFQITTPNGKSGIILQAESRKENEEWICAINNISRQIYLTDNPEAVAIKLNQTALQAVTPITSFGKKQESSCPSQNLKNSEMENENDKIVPKATASIPEAEELIAPGTPIQFDIVLPATEFLDQNRGSRRTNPFGETEDESFPEAEDSLLQQMFIVRFLGSMAVKTDSTPEVIYEAMRQVLAARAIHNIFRMTESHLMVTSQSLRYIKFYFELTSVTQFAAHQENKRLVGFVIRVPESTGEESLSTYIFESNSEGEKQLNILRVKIKALAQLMLSIPLTNDGKYVLLNNQPDDNDGNPSEHRGAESEA</sequence>
<evidence type="ECO:0000256" key="12">
    <source>
        <dbReference type="SAM" id="MobiDB-lite"/>
    </source>
</evidence>
<gene>
    <name evidence="14" type="primary">APPL2</name>
</gene>
<feature type="compositionally biased region" description="Basic and acidic residues" evidence="12">
    <location>
        <begin position="627"/>
        <end position="637"/>
    </location>
</feature>
<feature type="region of interest" description="Disordered" evidence="12">
    <location>
        <begin position="616"/>
        <end position="637"/>
    </location>
</feature>
<dbReference type="Gene3D" id="2.30.29.30">
    <property type="entry name" value="Pleckstrin-homology domain (PH domain)/Phosphotyrosine-binding domain (PTB)"/>
    <property type="match status" value="2"/>
</dbReference>
<feature type="compositionally biased region" description="Polar residues" evidence="12">
    <location>
        <begin position="399"/>
        <end position="408"/>
    </location>
</feature>
<keyword evidence="7" id="KW-0472">Membrane</keyword>
<dbReference type="CDD" id="cd13158">
    <property type="entry name" value="PTB_APPL"/>
    <property type="match status" value="1"/>
</dbReference>
<evidence type="ECO:0000256" key="9">
    <source>
        <dbReference type="ARBA" id="ARBA00023273"/>
    </source>
</evidence>
<evidence type="ECO:0000256" key="4">
    <source>
        <dbReference type="ARBA" id="ARBA00004466"/>
    </source>
</evidence>
<dbReference type="Pfam" id="PF00169">
    <property type="entry name" value="PH"/>
    <property type="match status" value="1"/>
</dbReference>
<evidence type="ECO:0000256" key="11">
    <source>
        <dbReference type="ARBA" id="ARBA00023329"/>
    </source>
</evidence>
<evidence type="ECO:0000256" key="7">
    <source>
        <dbReference type="ARBA" id="ARBA00023136"/>
    </source>
</evidence>
<dbReference type="PANTHER" id="PTHR46415:SF1">
    <property type="entry name" value="DCC-INTERACTING PROTEIN 13-BETA"/>
    <property type="match status" value="1"/>
</dbReference>
<dbReference type="InterPro" id="IPR047237">
    <property type="entry name" value="PTB_APPL"/>
</dbReference>
<keyword evidence="8" id="KW-0539">Nucleus</keyword>
<keyword evidence="5" id="KW-0963">Cytoplasm</keyword>
<dbReference type="CDD" id="cd07632">
    <property type="entry name" value="BAR_APPL2"/>
    <property type="match status" value="1"/>
</dbReference>